<organism evidence="1">
    <name type="scientific">uncultured Thiotrichaceae bacterium</name>
    <dbReference type="NCBI Taxonomy" id="298394"/>
    <lineage>
        <taxon>Bacteria</taxon>
        <taxon>Pseudomonadati</taxon>
        <taxon>Pseudomonadota</taxon>
        <taxon>Gammaproteobacteria</taxon>
        <taxon>Thiotrichales</taxon>
        <taxon>Thiotrichaceae</taxon>
        <taxon>environmental samples</taxon>
    </lineage>
</organism>
<sequence>MNTSLPLMTMSPKPPLKVKLQELMRGSKKLILEHGDKPYLLSITRKGKLILTAADEPPAASKDQPSSSEK</sequence>
<dbReference type="Pfam" id="PF10636">
    <property type="entry name" value="hemP"/>
    <property type="match status" value="1"/>
</dbReference>
<evidence type="ECO:0008006" key="2">
    <source>
        <dbReference type="Google" id="ProtNLM"/>
    </source>
</evidence>
<dbReference type="InterPro" id="IPR019600">
    <property type="entry name" value="Hemin_uptake_protein_HemP"/>
</dbReference>
<proteinExistence type="predicted"/>
<protein>
    <recommendedName>
        <fullName evidence="2">Hemin uptake protein HemP</fullName>
    </recommendedName>
</protein>
<gene>
    <name evidence="1" type="ORF">HELGO_WM45730</name>
</gene>
<reference evidence="1" key="1">
    <citation type="submission" date="2020-01" db="EMBL/GenBank/DDBJ databases">
        <authorList>
            <person name="Meier V. D."/>
            <person name="Meier V D."/>
        </authorList>
    </citation>
    <scope>NUCLEOTIDE SEQUENCE</scope>
    <source>
        <strain evidence="1">HLG_WM_MAG_08</strain>
    </source>
</reference>
<name>A0A6S6TAR5_9GAMM</name>
<accession>A0A6S6TAR5</accession>
<evidence type="ECO:0000313" key="1">
    <source>
        <dbReference type="EMBL" id="CAA6816155.1"/>
    </source>
</evidence>
<dbReference type="Gene3D" id="2.10.70.10">
    <property type="entry name" value="Complement Module, domain 1"/>
    <property type="match status" value="1"/>
</dbReference>
<dbReference type="EMBL" id="CACVAV010000259">
    <property type="protein sequence ID" value="CAA6816155.1"/>
    <property type="molecule type" value="Genomic_DNA"/>
</dbReference>
<dbReference type="AlphaFoldDB" id="A0A6S6TAR5"/>